<evidence type="ECO:0000313" key="3">
    <source>
        <dbReference type="EMBL" id="KRY45554.1"/>
    </source>
</evidence>
<keyword evidence="4" id="KW-1185">Reference proteome</keyword>
<comment type="similarity">
    <text evidence="1">Belongs to the DNase II family.</text>
</comment>
<dbReference type="GO" id="GO:0006309">
    <property type="term" value="P:apoptotic DNA fragmentation"/>
    <property type="evidence" value="ECO:0007669"/>
    <property type="project" value="TreeGrafter"/>
</dbReference>
<comment type="caution">
    <text evidence="3">The sequence shown here is derived from an EMBL/GenBank/DDBJ whole genome shotgun (WGS) entry which is preliminary data.</text>
</comment>
<dbReference type="OrthoDB" id="5916554at2759"/>
<dbReference type="InterPro" id="IPR004947">
    <property type="entry name" value="DNase_II"/>
</dbReference>
<evidence type="ECO:0000256" key="1">
    <source>
        <dbReference type="ARBA" id="ARBA00007527"/>
    </source>
</evidence>
<dbReference type="Pfam" id="PF03265">
    <property type="entry name" value="DNase_II"/>
    <property type="match status" value="2"/>
</dbReference>
<dbReference type="PANTHER" id="PTHR10858:SF23">
    <property type="entry name" value="DEOXYRIBONUCLEASE II"/>
    <property type="match status" value="1"/>
</dbReference>
<reference evidence="3 4" key="1">
    <citation type="submission" date="2015-01" db="EMBL/GenBank/DDBJ databases">
        <title>Evolution of Trichinella species and genotypes.</title>
        <authorList>
            <person name="Korhonen P.K."/>
            <person name="Edoardo P."/>
            <person name="Giuseppe L.R."/>
            <person name="Gasser R.B."/>
        </authorList>
    </citation>
    <scope>NUCLEOTIDE SEQUENCE [LARGE SCALE GENOMIC DNA]</scope>
    <source>
        <strain evidence="3">ISS120</strain>
    </source>
</reference>
<accession>A0A0V1C8R9</accession>
<dbReference type="GO" id="GO:0004531">
    <property type="term" value="F:deoxyribonuclease II activity"/>
    <property type="evidence" value="ECO:0007669"/>
    <property type="project" value="InterPro"/>
</dbReference>
<dbReference type="Proteomes" id="UP000054653">
    <property type="component" value="Unassembled WGS sequence"/>
</dbReference>
<dbReference type="PANTHER" id="PTHR10858">
    <property type="entry name" value="DEOXYRIBONUCLEASE II"/>
    <property type="match status" value="1"/>
</dbReference>
<keyword evidence="2" id="KW-0378">Hydrolase</keyword>
<dbReference type="AlphaFoldDB" id="A0A0V1C8R9"/>
<evidence type="ECO:0000313" key="4">
    <source>
        <dbReference type="Proteomes" id="UP000054653"/>
    </source>
</evidence>
<name>A0A0V1C8R9_TRIBR</name>
<proteinExistence type="inferred from homology"/>
<protein>
    <submittedName>
        <fullName evidence="3">Deoxyribonuclease-2-alpha</fullName>
    </submittedName>
</protein>
<gene>
    <name evidence="3" type="primary">DNASE2</name>
    <name evidence="3" type="ORF">T03_4324</name>
</gene>
<evidence type="ECO:0000256" key="2">
    <source>
        <dbReference type="ARBA" id="ARBA00022801"/>
    </source>
</evidence>
<sequence length="873" mass="97852">MILLRSVQYKYRAIVYKAPGQNTGKIILANAAGNWDDGAVPLSNNGGHSFAATLEHVVQANNDIKFLAYNNVPPAVPNVKTKSNSKGVIIVRTTANVDSAAWVVHTIPGFPTAKTPYTWPAAENARGHLLICLTISESQINAIAASLLLVQPMIHYNEIPQTEIAGMPYFKRLAEGQTPIRPPFTSRRSIRTRSPRAPVTVHIYSKSESSKYEIFSRINLLRSVQYKYRAIVYKAPGQNTSKIILASAAGNWDDGAVPLSNIARHSFAATLEHVVQANNDIKFLAYNNVPPAVPNKNQSKEPAMAICIENNDIFTRFNEIAAHTTSDFLLRKSMKTLFTLFSFAFLAVIVQGGEESGKKVEPLPCKDRGSKASCNRYMKKDNFEELCKENRRIGRYLCCKTCAEKLGVEVNEDGKFKDFGTFTYYEPTCPALEDRGNHTICEMIKHGSEVYKCDQSEAQAACAKTCNLTSVRMCTPVGSNNYINCSKFCSGVGCAYNTRISNSKNTYNWPASETARGHLLICLTFSFVNTASLLLVQPVIHYNDIPETETAGMPYFKKLAAGQTPIIPPFRSRHTIRTQNAGAPVTVHIYSKSESSKYEIYKKVIVKALKKTIKVWSRRDKKLKGDCRVPERYIRLLQSPGVINGHNTNLEADDTNWTVSDPGSVICHVDKPYFKNQSKEPAMAICIENNDIFTRFNEIAAQKKSFMHLIFIPLTILNHASEDPSMKLLVKNEYSPGQHRLFSAIFEPFHHMLLVVFLLPQARSKDDENDLNEPVTDVASENCEMEQNANVLNEELDRHVEQEQKPIQIVMLVQIEREKLKSGLYVEYTAEMKFRVNEGSVQMYKPKLKKIVNVADAGINAVQSFTMKIFILK</sequence>
<dbReference type="EMBL" id="JYDI01000349">
    <property type="protein sequence ID" value="KRY45554.1"/>
    <property type="molecule type" value="Genomic_DNA"/>
</dbReference>
<organism evidence="3 4">
    <name type="scientific">Trichinella britovi</name>
    <name type="common">Parasitic roundworm</name>
    <dbReference type="NCBI Taxonomy" id="45882"/>
    <lineage>
        <taxon>Eukaryota</taxon>
        <taxon>Metazoa</taxon>
        <taxon>Ecdysozoa</taxon>
        <taxon>Nematoda</taxon>
        <taxon>Enoplea</taxon>
        <taxon>Dorylaimia</taxon>
        <taxon>Trichinellida</taxon>
        <taxon>Trichinellidae</taxon>
        <taxon>Trichinella</taxon>
    </lineage>
</organism>